<proteinExistence type="predicted"/>
<feature type="region of interest" description="Disordered" evidence="1">
    <location>
        <begin position="1"/>
        <end position="27"/>
    </location>
</feature>
<organism evidence="2">
    <name type="scientific">uncultured Caudovirales phage</name>
    <dbReference type="NCBI Taxonomy" id="2100421"/>
    <lineage>
        <taxon>Viruses</taxon>
        <taxon>Duplodnaviria</taxon>
        <taxon>Heunggongvirae</taxon>
        <taxon>Uroviricota</taxon>
        <taxon>Caudoviricetes</taxon>
        <taxon>Peduoviridae</taxon>
        <taxon>Maltschvirus</taxon>
        <taxon>Maltschvirus maltsch</taxon>
    </lineage>
</organism>
<name>A0A6J5KZB1_9CAUD</name>
<protein>
    <submittedName>
        <fullName evidence="2">Uncharacterized protein</fullName>
    </submittedName>
</protein>
<evidence type="ECO:0000313" key="2">
    <source>
        <dbReference type="EMBL" id="CAB4126615.1"/>
    </source>
</evidence>
<evidence type="ECO:0000256" key="1">
    <source>
        <dbReference type="SAM" id="MobiDB-lite"/>
    </source>
</evidence>
<feature type="compositionally biased region" description="Basic and acidic residues" evidence="1">
    <location>
        <begin position="7"/>
        <end position="27"/>
    </location>
</feature>
<sequence>MKNTLNTEKRNEAENTTKENIQHHQDHDVRQECIEKATKLILDTLEKNNVLIGDGINALCQVLLNACSSVKLSPSFFCNMLDSMKNLYNNGEVC</sequence>
<accession>A0A6J5KZB1</accession>
<reference evidence="2" key="1">
    <citation type="submission" date="2020-04" db="EMBL/GenBank/DDBJ databases">
        <authorList>
            <person name="Chiriac C."/>
            <person name="Salcher M."/>
            <person name="Ghai R."/>
            <person name="Kavagutti S V."/>
        </authorList>
    </citation>
    <scope>NUCLEOTIDE SEQUENCE</scope>
</reference>
<gene>
    <name evidence="2" type="ORF">UFOVP80_42</name>
</gene>
<dbReference type="EMBL" id="LR796205">
    <property type="protein sequence ID" value="CAB4126615.1"/>
    <property type="molecule type" value="Genomic_DNA"/>
</dbReference>